<sequence length="126" mass="13848">MNIAQRRNARAGETGDLRENPPTSGIVRQDSYVQTFGSDLAGNRTWFTLLRDDGMDVFGTCQWGMLSSLTDSLILFTYCRQGTAASQRKNGLGLLPLPLPPPQAHNPIRESGRPTQNLIPTTFAGR</sequence>
<name>A0ABQ9GWC2_9NEOP</name>
<evidence type="ECO:0000256" key="1">
    <source>
        <dbReference type="SAM" id="MobiDB-lite"/>
    </source>
</evidence>
<feature type="region of interest" description="Disordered" evidence="1">
    <location>
        <begin position="1"/>
        <end position="25"/>
    </location>
</feature>
<proteinExistence type="predicted"/>
<reference evidence="2 3" key="1">
    <citation type="submission" date="2023-02" db="EMBL/GenBank/DDBJ databases">
        <title>LHISI_Scaffold_Assembly.</title>
        <authorList>
            <person name="Stuart O.P."/>
            <person name="Cleave R."/>
            <person name="Magrath M.J.L."/>
            <person name="Mikheyev A.S."/>
        </authorList>
    </citation>
    <scope>NUCLEOTIDE SEQUENCE [LARGE SCALE GENOMIC DNA]</scope>
    <source>
        <strain evidence="2">Daus_M_001</strain>
        <tissue evidence="2">Leg muscle</tissue>
    </source>
</reference>
<protein>
    <submittedName>
        <fullName evidence="2">Uncharacterized protein</fullName>
    </submittedName>
</protein>
<dbReference type="Proteomes" id="UP001159363">
    <property type="component" value="Chromosome 8"/>
</dbReference>
<organism evidence="2 3">
    <name type="scientific">Dryococelus australis</name>
    <dbReference type="NCBI Taxonomy" id="614101"/>
    <lineage>
        <taxon>Eukaryota</taxon>
        <taxon>Metazoa</taxon>
        <taxon>Ecdysozoa</taxon>
        <taxon>Arthropoda</taxon>
        <taxon>Hexapoda</taxon>
        <taxon>Insecta</taxon>
        <taxon>Pterygota</taxon>
        <taxon>Neoptera</taxon>
        <taxon>Polyneoptera</taxon>
        <taxon>Phasmatodea</taxon>
        <taxon>Verophasmatodea</taxon>
        <taxon>Anareolatae</taxon>
        <taxon>Phasmatidae</taxon>
        <taxon>Eurycanthinae</taxon>
        <taxon>Dryococelus</taxon>
    </lineage>
</organism>
<accession>A0ABQ9GWC2</accession>
<evidence type="ECO:0000313" key="2">
    <source>
        <dbReference type="EMBL" id="KAJ8876293.1"/>
    </source>
</evidence>
<evidence type="ECO:0000313" key="3">
    <source>
        <dbReference type="Proteomes" id="UP001159363"/>
    </source>
</evidence>
<keyword evidence="3" id="KW-1185">Reference proteome</keyword>
<gene>
    <name evidence="2" type="ORF">PR048_024203</name>
</gene>
<feature type="region of interest" description="Disordered" evidence="1">
    <location>
        <begin position="93"/>
        <end position="126"/>
    </location>
</feature>
<comment type="caution">
    <text evidence="2">The sequence shown here is derived from an EMBL/GenBank/DDBJ whole genome shotgun (WGS) entry which is preliminary data.</text>
</comment>
<dbReference type="EMBL" id="JARBHB010000009">
    <property type="protein sequence ID" value="KAJ8876293.1"/>
    <property type="molecule type" value="Genomic_DNA"/>
</dbReference>